<gene>
    <name evidence="2" type="ORF">S12H4_41303</name>
</gene>
<evidence type="ECO:0000256" key="1">
    <source>
        <dbReference type="SAM" id="Phobius"/>
    </source>
</evidence>
<comment type="caution">
    <text evidence="2">The sequence shown here is derived from an EMBL/GenBank/DDBJ whole genome shotgun (WGS) entry which is preliminary data.</text>
</comment>
<evidence type="ECO:0000313" key="2">
    <source>
        <dbReference type="EMBL" id="GAJ05509.1"/>
    </source>
</evidence>
<organism evidence="2">
    <name type="scientific">marine sediment metagenome</name>
    <dbReference type="NCBI Taxonomy" id="412755"/>
    <lineage>
        <taxon>unclassified sequences</taxon>
        <taxon>metagenomes</taxon>
        <taxon>ecological metagenomes</taxon>
    </lineage>
</organism>
<feature type="non-terminal residue" evidence="2">
    <location>
        <position position="1"/>
    </location>
</feature>
<dbReference type="AlphaFoldDB" id="X1TJT4"/>
<keyword evidence="1" id="KW-0472">Membrane</keyword>
<evidence type="ECO:0008006" key="3">
    <source>
        <dbReference type="Google" id="ProtNLM"/>
    </source>
</evidence>
<reference evidence="2" key="1">
    <citation type="journal article" date="2014" name="Front. Microbiol.">
        <title>High frequency of phylogenetically diverse reductive dehalogenase-homologous genes in deep subseafloor sedimentary metagenomes.</title>
        <authorList>
            <person name="Kawai M."/>
            <person name="Futagami T."/>
            <person name="Toyoda A."/>
            <person name="Takaki Y."/>
            <person name="Nishi S."/>
            <person name="Hori S."/>
            <person name="Arai W."/>
            <person name="Tsubouchi T."/>
            <person name="Morono Y."/>
            <person name="Uchiyama I."/>
            <person name="Ito T."/>
            <person name="Fujiyama A."/>
            <person name="Inagaki F."/>
            <person name="Takami H."/>
        </authorList>
    </citation>
    <scope>NUCLEOTIDE SEQUENCE</scope>
    <source>
        <strain evidence="2">Expedition CK06-06</strain>
    </source>
</reference>
<protein>
    <recommendedName>
        <fullName evidence="3">CARDB domain-containing protein</fullName>
    </recommendedName>
</protein>
<accession>X1TJT4</accession>
<proteinExistence type="predicted"/>
<name>X1TJT4_9ZZZZ</name>
<keyword evidence="1" id="KW-0812">Transmembrane</keyword>
<sequence>TEVSDCASIGDSDNLMELEIEEITVSGLGEEDNEWVPLDEIEVEVSIENNNNHYKIEDIVVGWGLYNLNTQEWVFDEEESDFNIKDGDDKTLFFTFTLEDPDDFEEDDDFVFYVWAEGEDEEHDNAKVCRAVSEEIDVDKDASGDQLFNIEVLSEGETVMAQPVSVPIEKALLGSKDLLTALIVAISIILIIIIIILAVKVARK</sequence>
<dbReference type="EMBL" id="BARW01025156">
    <property type="protein sequence ID" value="GAJ05509.1"/>
    <property type="molecule type" value="Genomic_DNA"/>
</dbReference>
<feature type="transmembrane region" description="Helical" evidence="1">
    <location>
        <begin position="178"/>
        <end position="199"/>
    </location>
</feature>
<keyword evidence="1" id="KW-1133">Transmembrane helix</keyword>